<dbReference type="Pfam" id="PF16589">
    <property type="entry name" value="BRCT_2"/>
    <property type="match status" value="1"/>
</dbReference>
<dbReference type="InterPro" id="IPR025527">
    <property type="entry name" value="HUWE1/Rev1_UBM"/>
</dbReference>
<dbReference type="Gene3D" id="6.10.250.1630">
    <property type="match status" value="1"/>
</dbReference>
<protein>
    <recommendedName>
        <fullName evidence="4">DNA repair protein REV1</fullName>
    </recommendedName>
    <alternativeName>
        <fullName evidence="15">Reversionless protein 1</fullName>
    </alternativeName>
</protein>
<evidence type="ECO:0000259" key="17">
    <source>
        <dbReference type="PROSITE" id="PS50172"/>
    </source>
</evidence>
<comment type="caution">
    <text evidence="19">The sequence shown here is derived from an EMBL/GenBank/DDBJ whole genome shotgun (WGS) entry which is preliminary data.</text>
</comment>
<dbReference type="InterPro" id="IPR036775">
    <property type="entry name" value="DNA_pol_Y-fam_lit_finger_sf"/>
</dbReference>
<feature type="region of interest" description="Disordered" evidence="16">
    <location>
        <begin position="981"/>
        <end position="1003"/>
    </location>
</feature>
<feature type="region of interest" description="Disordered" evidence="16">
    <location>
        <begin position="1"/>
        <end position="44"/>
    </location>
</feature>
<keyword evidence="20" id="KW-1185">Reference proteome</keyword>
<dbReference type="AlphaFoldDB" id="A0A9P8Q783"/>
<dbReference type="Pfam" id="PF14377">
    <property type="entry name" value="UBM"/>
    <property type="match status" value="3"/>
</dbReference>
<reference evidence="19" key="1">
    <citation type="journal article" date="2021" name="Open Biol.">
        <title>Shared evolutionary footprints suggest mitochondrial oxidative damage underlies multiple complex I losses in fungi.</title>
        <authorList>
            <person name="Schikora-Tamarit M.A."/>
            <person name="Marcet-Houben M."/>
            <person name="Nosek J."/>
            <person name="Gabaldon T."/>
        </authorList>
    </citation>
    <scope>NUCLEOTIDE SEQUENCE</scope>
    <source>
        <strain evidence="19">CBS2887</strain>
    </source>
</reference>
<dbReference type="GO" id="GO:0070987">
    <property type="term" value="P:error-free translesion synthesis"/>
    <property type="evidence" value="ECO:0007669"/>
    <property type="project" value="UniProtKB-ARBA"/>
</dbReference>
<dbReference type="FunFam" id="3.40.50.10190:FF:000011">
    <property type="entry name" value="DNA repair protein REV1"/>
    <property type="match status" value="1"/>
</dbReference>
<dbReference type="GO" id="GO:0042276">
    <property type="term" value="P:error-prone translesion synthesis"/>
    <property type="evidence" value="ECO:0007669"/>
    <property type="project" value="TreeGrafter"/>
</dbReference>
<feature type="compositionally biased region" description="Basic and acidic residues" evidence="16">
    <location>
        <begin position="1"/>
        <end position="10"/>
    </location>
</feature>
<evidence type="ECO:0000256" key="16">
    <source>
        <dbReference type="SAM" id="MobiDB-lite"/>
    </source>
</evidence>
<dbReference type="InterPro" id="IPR043502">
    <property type="entry name" value="DNA/RNA_pol_sf"/>
</dbReference>
<comment type="subcellular location">
    <subcellularLocation>
        <location evidence="2">Nucleus</location>
    </subcellularLocation>
</comment>
<feature type="domain" description="BRCT" evidence="17">
    <location>
        <begin position="259"/>
        <end position="347"/>
    </location>
</feature>
<dbReference type="SUPFAM" id="SSF52113">
    <property type="entry name" value="BRCT domain"/>
    <property type="match status" value="1"/>
</dbReference>
<dbReference type="Gene3D" id="3.30.70.270">
    <property type="match status" value="1"/>
</dbReference>
<name>A0A9P8Q783_WICPI</name>
<dbReference type="Pfam" id="PF21999">
    <property type="entry name" value="IMS_HHH_1"/>
    <property type="match status" value="1"/>
</dbReference>
<gene>
    <name evidence="19" type="ORF">WICPIJ_003663</name>
</gene>
<dbReference type="InterPro" id="IPR017961">
    <property type="entry name" value="DNA_pol_Y-fam_little_finger"/>
</dbReference>
<dbReference type="InterPro" id="IPR001126">
    <property type="entry name" value="UmuC"/>
</dbReference>
<dbReference type="InterPro" id="IPR043128">
    <property type="entry name" value="Rev_trsase/Diguanyl_cyclase"/>
</dbReference>
<evidence type="ECO:0000256" key="1">
    <source>
        <dbReference type="ARBA" id="ARBA00001946"/>
    </source>
</evidence>
<dbReference type="GO" id="GO:0046872">
    <property type="term" value="F:metal ion binding"/>
    <property type="evidence" value="ECO:0007669"/>
    <property type="project" value="UniProtKB-KW"/>
</dbReference>
<dbReference type="GO" id="GO:0003887">
    <property type="term" value="F:DNA-directed DNA polymerase activity"/>
    <property type="evidence" value="ECO:0007669"/>
    <property type="project" value="InterPro"/>
</dbReference>
<keyword evidence="10" id="KW-0460">Magnesium</keyword>
<evidence type="ECO:0000256" key="3">
    <source>
        <dbReference type="ARBA" id="ARBA00010945"/>
    </source>
</evidence>
<dbReference type="SUPFAM" id="SSF100879">
    <property type="entry name" value="Lesion bypass DNA polymerase (Y-family), little finger domain"/>
    <property type="match status" value="1"/>
</dbReference>
<feature type="compositionally biased region" description="Polar residues" evidence="16">
    <location>
        <begin position="11"/>
        <end position="21"/>
    </location>
</feature>
<dbReference type="PROSITE" id="PS50172">
    <property type="entry name" value="BRCT"/>
    <property type="match status" value="1"/>
</dbReference>
<dbReference type="SUPFAM" id="SSF56672">
    <property type="entry name" value="DNA/RNA polymerases"/>
    <property type="match status" value="1"/>
</dbReference>
<dbReference type="Gene3D" id="3.40.50.10190">
    <property type="entry name" value="BRCT domain"/>
    <property type="match status" value="1"/>
</dbReference>
<evidence type="ECO:0000256" key="11">
    <source>
        <dbReference type="ARBA" id="ARBA00023125"/>
    </source>
</evidence>
<evidence type="ECO:0000259" key="18">
    <source>
        <dbReference type="PROSITE" id="PS50173"/>
    </source>
</evidence>
<dbReference type="Pfam" id="PF00817">
    <property type="entry name" value="IMS"/>
    <property type="match status" value="1"/>
</dbReference>
<dbReference type="GO" id="GO:0006281">
    <property type="term" value="P:DNA repair"/>
    <property type="evidence" value="ECO:0007669"/>
    <property type="project" value="UniProtKB-KW"/>
</dbReference>
<evidence type="ECO:0000256" key="12">
    <source>
        <dbReference type="ARBA" id="ARBA00023204"/>
    </source>
</evidence>
<evidence type="ECO:0000256" key="2">
    <source>
        <dbReference type="ARBA" id="ARBA00004123"/>
    </source>
</evidence>
<sequence length="1167" mass="132213">MPDSIQKHGGENTTEQSQPDTDSIICEDEVPTQKDAVSDNEDRIDASQISNKSYIWSLDDDDFVELLNRLSQREKLAAVTNSQSKEEHISINGTQNSLIEDDDVDKNDHCSIGVNDHSGIDSSLTDESDVHEERSRILMDDLDPFLDNSLVPNPSELHLSGQTQLVGEDFNASEEQQFQSRQPDPPQFQIDTDPDKEPNIAFGDYNEYFATKGANQQKEDEDFLAWDDQRRQILSSSLKEGIDSNVAQDQDVYSDLLSKRSDILKGCVIHVNGYTKPGIHTLHKLIVLNGGKFMHHLSSKGSVTHIICSRLTPRKQVEFKNYKVCKPEWIVDSVNQGKLVHWSKYSIIEAGYGQAKLPFSEVEVDAIVPEDDTVLTNDEDHESDQDELNKLYNSQDDLEPEAAGEAIDSKHPNFLKTFFAKSRLHHLSNWKQDLRSTYLQLSLTQPKPTPKYQNPKDFKVIIHVDFDCFFAKASSLSHPEIDFSTQPVCVSHASGNKQTLANSSADISSCNYVCRAYGVKNGMWVRNAMKLCPELVCLGYDFDTYEEISGKFYEILMGLGADSVYPVSVDEALLDISSLFDQRGDYSRDTELFCQGLRAKIFKETKCQVSIGCSTNVLLAKLSLRKAKPNGFRQTFGNIEQFLDEFNVRDLPGFGHSNESKLIQHLKMEDVKVSDLRQLSIPQLEKLFGNKTALKLYNYARGVDTTSIDITANPKDFIRKSISIDINWGIRFDTASQVDKFLYDVAKEIHSKLAKLKLVTSNVTLKLLKRAKHAPVEPAKYLGCGECDTLSKSSKLAVPTNDFKILGTEARSLYRSIGCDPVELRGVGILVNKLIPEAGVVRQKTLKFKKIDFQAFNKIQTRPQESPNRNVQSTATKEPDSSLDMSLLDIPNDMNSSIIEELPPKMQDQILRQRNLNYQPVLEVPKEIDVAIFNQLPPDIQQEVKEELRRRNIKINQGESDKNYIYQKIFNAEGKIETVKVLKSPKKKPTSPKRQLSPVKLSSPSPLKKKVKLLDVNLKNIDEAVLNELPEDMRQAVIEEYKFYNQVANTKVSIFKKKEQDLVQLRGTTNTSNSDRTPLVSPLKFQKLTRPKQILSLISKWLESSILEDISSGDVRILDKYLDSLQVQNVAMHLLALERIRLFYLLKVNEGVIFDDHWLSLMRKYLG</sequence>
<comment type="similarity">
    <text evidence="3">Belongs to the DNA polymerase type-Y family.</text>
</comment>
<evidence type="ECO:0000256" key="8">
    <source>
        <dbReference type="ARBA" id="ARBA00022723"/>
    </source>
</evidence>
<evidence type="ECO:0000256" key="14">
    <source>
        <dbReference type="ARBA" id="ARBA00058985"/>
    </source>
</evidence>
<dbReference type="Gene3D" id="3.30.1490.100">
    <property type="entry name" value="DNA polymerase, Y-family, little finger domain"/>
    <property type="match status" value="1"/>
</dbReference>
<dbReference type="PANTHER" id="PTHR45990:SF1">
    <property type="entry name" value="DNA REPAIR PROTEIN REV1"/>
    <property type="match status" value="1"/>
</dbReference>
<keyword evidence="7" id="KW-0548">Nucleotidyltransferase</keyword>
<evidence type="ECO:0000256" key="7">
    <source>
        <dbReference type="ARBA" id="ARBA00022695"/>
    </source>
</evidence>
<organism evidence="19 20">
    <name type="scientific">Wickerhamomyces pijperi</name>
    <name type="common">Yeast</name>
    <name type="synonym">Pichia pijperi</name>
    <dbReference type="NCBI Taxonomy" id="599730"/>
    <lineage>
        <taxon>Eukaryota</taxon>
        <taxon>Fungi</taxon>
        <taxon>Dikarya</taxon>
        <taxon>Ascomycota</taxon>
        <taxon>Saccharomycotina</taxon>
        <taxon>Saccharomycetes</taxon>
        <taxon>Phaffomycetales</taxon>
        <taxon>Wickerhamomycetaceae</taxon>
        <taxon>Wickerhamomyces</taxon>
    </lineage>
</organism>
<evidence type="ECO:0000256" key="9">
    <source>
        <dbReference type="ARBA" id="ARBA00022763"/>
    </source>
</evidence>
<proteinExistence type="inferred from homology"/>
<dbReference type="PANTHER" id="PTHR45990">
    <property type="entry name" value="DNA REPAIR PROTEIN REV1"/>
    <property type="match status" value="1"/>
</dbReference>
<dbReference type="GO" id="GO:0003684">
    <property type="term" value="F:damaged DNA binding"/>
    <property type="evidence" value="ECO:0007669"/>
    <property type="project" value="InterPro"/>
</dbReference>
<evidence type="ECO:0000313" key="19">
    <source>
        <dbReference type="EMBL" id="KAH3685378.1"/>
    </source>
</evidence>
<keyword evidence="6" id="KW-0808">Transferase</keyword>
<evidence type="ECO:0000256" key="6">
    <source>
        <dbReference type="ARBA" id="ARBA00022679"/>
    </source>
</evidence>
<feature type="compositionally biased region" description="Low complexity" evidence="16">
    <location>
        <begin position="992"/>
        <end position="1003"/>
    </location>
</feature>
<dbReference type="EMBL" id="JAEUBG010002048">
    <property type="protein sequence ID" value="KAH3685378.1"/>
    <property type="molecule type" value="Genomic_DNA"/>
</dbReference>
<feature type="domain" description="UmuC" evidence="18">
    <location>
        <begin position="461"/>
        <end position="655"/>
    </location>
</feature>
<keyword evidence="12" id="KW-0234">DNA repair</keyword>
<dbReference type="Gene3D" id="6.10.250.1490">
    <property type="match status" value="1"/>
</dbReference>
<dbReference type="InterPro" id="IPR001357">
    <property type="entry name" value="BRCT_dom"/>
</dbReference>
<evidence type="ECO:0000256" key="10">
    <source>
        <dbReference type="ARBA" id="ARBA00022842"/>
    </source>
</evidence>
<reference evidence="19" key="2">
    <citation type="submission" date="2021-01" db="EMBL/GenBank/DDBJ databases">
        <authorList>
            <person name="Schikora-Tamarit M.A."/>
        </authorList>
    </citation>
    <scope>NUCLEOTIDE SEQUENCE</scope>
    <source>
        <strain evidence="19">CBS2887</strain>
    </source>
</reference>
<dbReference type="GO" id="GO:0005634">
    <property type="term" value="C:nucleus"/>
    <property type="evidence" value="ECO:0007669"/>
    <property type="project" value="UniProtKB-SubCell"/>
</dbReference>
<dbReference type="PROSITE" id="PS50173">
    <property type="entry name" value="UMUC"/>
    <property type="match status" value="1"/>
</dbReference>
<dbReference type="FunFam" id="3.30.1490.100:FF:000001">
    <property type="entry name" value="DNA repair protein REV1"/>
    <property type="match status" value="1"/>
</dbReference>
<dbReference type="OrthoDB" id="427711at2759"/>
<dbReference type="InterPro" id="IPR053848">
    <property type="entry name" value="IMS_HHH_1"/>
</dbReference>
<dbReference type="CDD" id="cd17719">
    <property type="entry name" value="BRCT_Rev1"/>
    <property type="match status" value="1"/>
</dbReference>
<evidence type="ECO:0000313" key="20">
    <source>
        <dbReference type="Proteomes" id="UP000774326"/>
    </source>
</evidence>
<dbReference type="Pfam" id="PF11799">
    <property type="entry name" value="IMS_C"/>
    <property type="match status" value="1"/>
</dbReference>
<comment type="cofactor">
    <cofactor evidence="1">
        <name>Mg(2+)</name>
        <dbReference type="ChEBI" id="CHEBI:18420"/>
    </cofactor>
</comment>
<keyword evidence="8" id="KW-0479">Metal-binding</keyword>
<dbReference type="SMART" id="SM00292">
    <property type="entry name" value="BRCT"/>
    <property type="match status" value="1"/>
</dbReference>
<keyword evidence="11" id="KW-0238">DNA-binding</keyword>
<keyword evidence="5" id="KW-0237">DNA synthesis</keyword>
<dbReference type="Gene3D" id="3.40.1170.60">
    <property type="match status" value="1"/>
</dbReference>
<dbReference type="GO" id="GO:0017125">
    <property type="term" value="F:deoxycytidyl transferase activity"/>
    <property type="evidence" value="ECO:0007669"/>
    <property type="project" value="TreeGrafter"/>
</dbReference>
<evidence type="ECO:0000256" key="4">
    <source>
        <dbReference type="ARBA" id="ARBA00020399"/>
    </source>
</evidence>
<evidence type="ECO:0000256" key="15">
    <source>
        <dbReference type="ARBA" id="ARBA00081902"/>
    </source>
</evidence>
<evidence type="ECO:0000256" key="5">
    <source>
        <dbReference type="ARBA" id="ARBA00022634"/>
    </source>
</evidence>
<dbReference type="InterPro" id="IPR036420">
    <property type="entry name" value="BRCT_dom_sf"/>
</dbReference>
<dbReference type="Gene3D" id="1.10.150.20">
    <property type="entry name" value="5' to 3' exonuclease, C-terminal subdomain"/>
    <property type="match status" value="1"/>
</dbReference>
<keyword evidence="13" id="KW-0539">Nucleus</keyword>
<comment type="function">
    <text evidence="14">Deoxycytidyl transferase involved in DNA repair. Transfers a dCMP residue from dCTP to the 3'-end of a DNA primer in a template-dependent reaction. May assist in the first step in the bypass of abasic lesions by the insertion of a nucleotide opposite the lesion. Required for normal induction of mutations by physical and chemical agents. Involved in mitochondrial DNA mutagenesis.</text>
</comment>
<accession>A0A9P8Q783</accession>
<dbReference type="Proteomes" id="UP000774326">
    <property type="component" value="Unassembled WGS sequence"/>
</dbReference>
<evidence type="ECO:0000256" key="13">
    <source>
        <dbReference type="ARBA" id="ARBA00023242"/>
    </source>
</evidence>
<feature type="compositionally biased region" description="Polar residues" evidence="16">
    <location>
        <begin position="861"/>
        <end position="876"/>
    </location>
</feature>
<keyword evidence="9" id="KW-0227">DNA damage</keyword>
<feature type="region of interest" description="Disordered" evidence="16">
    <location>
        <begin position="861"/>
        <end position="884"/>
    </location>
</feature>